<comment type="caution">
    <text evidence="3">The sequence shown here is derived from an EMBL/GenBank/DDBJ whole genome shotgun (WGS) entry which is preliminary data.</text>
</comment>
<dbReference type="InterPro" id="IPR008969">
    <property type="entry name" value="CarboxyPept-like_regulatory"/>
</dbReference>
<gene>
    <name evidence="3" type="ORF">GO621_14715</name>
</gene>
<name>A0A7K1SZU1_9SPHI</name>
<dbReference type="SUPFAM" id="SSF49464">
    <property type="entry name" value="Carboxypeptidase regulatory domain-like"/>
    <property type="match status" value="1"/>
</dbReference>
<evidence type="ECO:0000313" key="4">
    <source>
        <dbReference type="Proteomes" id="UP000462014"/>
    </source>
</evidence>
<keyword evidence="4" id="KW-1185">Reference proteome</keyword>
<dbReference type="EMBL" id="WPIK01000014">
    <property type="protein sequence ID" value="MVN22777.1"/>
    <property type="molecule type" value="Genomic_DNA"/>
</dbReference>
<dbReference type="InterPro" id="IPR032812">
    <property type="entry name" value="SbsA_Ig"/>
</dbReference>
<sequence>MAFKKTSMFNLRQIAVFVGIVTIFGCASIQKPQGGPRDKTPPKLLSATPANKTKRFNAKQIVLTFDEYFKLNNQYQEISISPTQEKLPEYHIKQKSLVITLKDTLQKNTTYVINFGKAIGDVNENNILKNFTYAFTTGNEIDSLTIAGKVINSETQEAEKEATVFIFTSKQDPALFGKKKPAYFTTTDTAGNFKLSNLHSDSYRIYALKEASPNRIYDNDNESIAILPKDINLKKDTAGIRLELFKQIPQKFRVVDRRIDPDGKLFFTFNKGINQPALRIIQNDDLNSQKIVEFNKEADTARLYLRKMDFDSVKVAVLAANKALDTVTLRRGKKETYKRTLNISNNLSGGTLKPKTTLQLISNLPIESTNEAQIIINEDSVAKYGFSLEKDTSSLRRYTLKYAWKAGKHYDVLLNEGALIDIYGNKNKKTTISFQLNKEENYGSMTFNVTLPDTSKSYILELLNADKKVIKSVPFHRNGNLVFSDYSVGKYRIRIIYDINRNGKWDTGNVKNRTLPEPIWYYNKEISLRANWDMTENISVPRTPTSP</sequence>
<proteinExistence type="predicted"/>
<dbReference type="Pfam" id="PF13205">
    <property type="entry name" value="Big_5"/>
    <property type="match status" value="1"/>
</dbReference>
<protein>
    <recommendedName>
        <fullName evidence="2">SbsA Ig-like domain-containing protein</fullName>
    </recommendedName>
</protein>
<evidence type="ECO:0000256" key="1">
    <source>
        <dbReference type="ARBA" id="ARBA00022729"/>
    </source>
</evidence>
<feature type="domain" description="SbsA Ig-like" evidence="2">
    <location>
        <begin position="38"/>
        <end position="137"/>
    </location>
</feature>
<keyword evidence="1" id="KW-0732">Signal</keyword>
<reference evidence="3 4" key="1">
    <citation type="submission" date="2019-12" db="EMBL/GenBank/DDBJ databases">
        <title>Mucilaginibacter sp. HMF7410 genome sequencing and assembly.</title>
        <authorList>
            <person name="Kang H."/>
            <person name="Cha I."/>
            <person name="Kim H."/>
            <person name="Joh K."/>
        </authorList>
    </citation>
    <scope>NUCLEOTIDE SEQUENCE [LARGE SCALE GENOMIC DNA]</scope>
    <source>
        <strain evidence="3 4">HMF7410</strain>
    </source>
</reference>
<dbReference type="Proteomes" id="UP000462014">
    <property type="component" value="Unassembled WGS sequence"/>
</dbReference>
<dbReference type="AlphaFoldDB" id="A0A7K1SZU1"/>
<dbReference type="PROSITE" id="PS51257">
    <property type="entry name" value="PROKAR_LIPOPROTEIN"/>
    <property type="match status" value="1"/>
</dbReference>
<organism evidence="3 4">
    <name type="scientific">Mucilaginibacter arboris</name>
    <dbReference type="NCBI Taxonomy" id="2682090"/>
    <lineage>
        <taxon>Bacteria</taxon>
        <taxon>Pseudomonadati</taxon>
        <taxon>Bacteroidota</taxon>
        <taxon>Sphingobacteriia</taxon>
        <taxon>Sphingobacteriales</taxon>
        <taxon>Sphingobacteriaceae</taxon>
        <taxon>Mucilaginibacter</taxon>
    </lineage>
</organism>
<accession>A0A7K1SZU1</accession>
<evidence type="ECO:0000313" key="3">
    <source>
        <dbReference type="EMBL" id="MVN22777.1"/>
    </source>
</evidence>
<evidence type="ECO:0000259" key="2">
    <source>
        <dbReference type="Pfam" id="PF13205"/>
    </source>
</evidence>